<dbReference type="PANTHER" id="PTHR35271:SF1">
    <property type="entry name" value="ABC TRANSPORTER, SUBSTRATE-BINDING LIPOPROTEIN"/>
    <property type="match status" value="1"/>
</dbReference>
<keyword evidence="1" id="KW-0732">Signal</keyword>
<feature type="chain" id="PRO_5008752412" evidence="1">
    <location>
        <begin position="34"/>
        <end position="333"/>
    </location>
</feature>
<dbReference type="Proteomes" id="UP000218899">
    <property type="component" value="Chromosome"/>
</dbReference>
<dbReference type="PANTHER" id="PTHR35271">
    <property type="entry name" value="ABC TRANSPORTER, SUBSTRATE-BINDING LIPOPROTEIN-RELATED"/>
    <property type="match status" value="1"/>
</dbReference>
<feature type="signal peptide" evidence="1">
    <location>
        <begin position="1"/>
        <end position="33"/>
    </location>
</feature>
<name>A0A1C7AFD7_9GAMM</name>
<dbReference type="AlphaFoldDB" id="A0A1C7AFD7"/>
<evidence type="ECO:0000256" key="1">
    <source>
        <dbReference type="SAM" id="SignalP"/>
    </source>
</evidence>
<dbReference type="InterPro" id="IPR007487">
    <property type="entry name" value="ABC_transpt-TYRBP-like"/>
</dbReference>
<dbReference type="Pfam" id="PF04392">
    <property type="entry name" value="ABC_sub_bind"/>
    <property type="match status" value="1"/>
</dbReference>
<protein>
    <submittedName>
        <fullName evidence="2">ABC transporter substrate-binding protein</fullName>
    </submittedName>
</protein>
<dbReference type="OrthoDB" id="9776955at2"/>
<accession>A0A1C7AFD7</accession>
<reference evidence="2 3" key="1">
    <citation type="submission" date="2015-08" db="EMBL/GenBank/DDBJ databases">
        <title>Complete genome sequence of Sulfurifustis variabilis.</title>
        <authorList>
            <person name="Miura A."/>
            <person name="Kojima H."/>
            <person name="Fukui M."/>
        </authorList>
    </citation>
    <scope>NUCLEOTIDE SEQUENCE [LARGE SCALE GENOMIC DNA]</scope>
    <source>
        <strain evidence="3">skN76</strain>
    </source>
</reference>
<gene>
    <name evidence="2" type="ORF">SVA_3477</name>
</gene>
<evidence type="ECO:0000313" key="2">
    <source>
        <dbReference type="EMBL" id="BAU50013.1"/>
    </source>
</evidence>
<evidence type="ECO:0000313" key="3">
    <source>
        <dbReference type="Proteomes" id="UP000218899"/>
    </source>
</evidence>
<dbReference type="EMBL" id="AP014936">
    <property type="protein sequence ID" value="BAU50013.1"/>
    <property type="molecule type" value="Genomic_DNA"/>
</dbReference>
<dbReference type="RefSeq" id="WP_096462355.1">
    <property type="nucleotide sequence ID" value="NZ_AP014936.1"/>
</dbReference>
<dbReference type="CDD" id="cd06325">
    <property type="entry name" value="PBP1_ABC_unchar_transporter"/>
    <property type="match status" value="1"/>
</dbReference>
<sequence length="333" mass="36247">MATRYDIAHGLSALALAALFPAMAMLSSPTAAAGRLPRIGFIAFEPGGCGNPAFHRGLRELGYVDGENMVFECRHAEGKFEGLDAAVAELVRAKPDVIVAFGHAPTRAVQRATKDIPIVMIASGEPVELGFAQSLARPGGNMTGVSYYNTELNIKRLELLKTVVPNFKRLAVLVHAGVPEDLASAYIRDAEAAAGALRFDAKVVKFKTLEDLDRAFEEMGRFKADGVYVAPMREVAAETRRLVELSKRHHLPVVHFRKPFPKAGGLMSYGVDYATLYHRTAMYVDRILKGANPAELPIEQPATLEFVINLRAADELGLTIPQGLLLRADELIQ</sequence>
<proteinExistence type="predicted"/>
<organism evidence="2 3">
    <name type="scientific">Sulfurifustis variabilis</name>
    <dbReference type="NCBI Taxonomy" id="1675686"/>
    <lineage>
        <taxon>Bacteria</taxon>
        <taxon>Pseudomonadati</taxon>
        <taxon>Pseudomonadota</taxon>
        <taxon>Gammaproteobacteria</taxon>
        <taxon>Acidiferrobacterales</taxon>
        <taxon>Acidiferrobacteraceae</taxon>
        <taxon>Sulfurifustis</taxon>
    </lineage>
</organism>
<dbReference type="Gene3D" id="3.40.50.2300">
    <property type="match status" value="2"/>
</dbReference>
<keyword evidence="3" id="KW-1185">Reference proteome</keyword>
<dbReference type="KEGG" id="sva:SVA_3477"/>